<evidence type="ECO:0000313" key="2">
    <source>
        <dbReference type="Proteomes" id="UP000005566"/>
    </source>
</evidence>
<dbReference type="RefSeq" id="WP_007136401.1">
    <property type="nucleotide sequence ID" value="NZ_AHKF01000005.1"/>
</dbReference>
<keyword evidence="2" id="KW-1185">Reference proteome</keyword>
<organism evidence="1 2">
    <name type="scientific">Flavobacterium frigoris (strain PS1)</name>
    <dbReference type="NCBI Taxonomy" id="1086011"/>
    <lineage>
        <taxon>Bacteria</taxon>
        <taxon>Pseudomonadati</taxon>
        <taxon>Bacteroidota</taxon>
        <taxon>Flavobacteriia</taxon>
        <taxon>Flavobacteriales</taxon>
        <taxon>Flavobacteriaceae</taxon>
        <taxon>Flavobacterium</taxon>
    </lineage>
</organism>
<sequence>MIIQFKFVIALAICLTFTQLSHGQYFAEVNYGLNGSIYPTTHSLAHTGVGFGYMDPNTTLGAKLDFGLDKFRTNNTGKELGSDLYRLSLQAVCNISNLINERSYYDRINVLIHSGLGYTLAKPISTKKINDHIVNVIMGITPKYKLSRNIALTLDASLLFNIAQSYRYDIDYDLPNKRASKFTGTNYNAAAGILYTFDSN</sequence>
<name>H7FM26_FLAFP</name>
<dbReference type="OrthoDB" id="1339830at2"/>
<reference evidence="1 2" key="1">
    <citation type="journal article" date="2014" name="Acta Crystallogr. D">
        <title>Structure-based characterization and antifreeze properties of a hyperactive ice-binding protein from the Antarctic bacterium Flavobacterium frigoris PS1.</title>
        <authorList>
            <person name="Do H."/>
            <person name="Kim S.J."/>
            <person name="Kim H.J."/>
            <person name="Lee J.H."/>
        </authorList>
    </citation>
    <scope>NUCLEOTIDE SEQUENCE [LARGE SCALE GENOMIC DNA]</scope>
    <source>
        <strain evidence="1 2">PS1</strain>
    </source>
</reference>
<dbReference type="EMBL" id="AHKF01000005">
    <property type="protein sequence ID" value="EIA10484.1"/>
    <property type="molecule type" value="Genomic_DNA"/>
</dbReference>
<dbReference type="STRING" id="1086011.HJ01_00224"/>
<dbReference type="eggNOG" id="COG2885">
    <property type="taxonomic scope" value="Bacteria"/>
</dbReference>
<protein>
    <submittedName>
        <fullName evidence="1">OmpA/MotB domain protein</fullName>
    </submittedName>
</protein>
<dbReference type="AlphaFoldDB" id="H7FM26"/>
<comment type="caution">
    <text evidence="1">The sequence shown here is derived from an EMBL/GenBank/DDBJ whole genome shotgun (WGS) entry which is preliminary data.</text>
</comment>
<accession>H7FM26</accession>
<dbReference type="PATRIC" id="fig|1086011.3.peg.219"/>
<evidence type="ECO:0000313" key="1">
    <source>
        <dbReference type="EMBL" id="EIA10484.1"/>
    </source>
</evidence>
<gene>
    <name evidence="1" type="ORF">HJ01_00224</name>
</gene>
<dbReference type="Proteomes" id="UP000005566">
    <property type="component" value="Unassembled WGS sequence"/>
</dbReference>
<proteinExistence type="predicted"/>